<dbReference type="InterPro" id="IPR043129">
    <property type="entry name" value="ATPase_NBD"/>
</dbReference>
<dbReference type="EMBL" id="JADQDM010000001">
    <property type="protein sequence ID" value="MBF9219555.1"/>
    <property type="molecule type" value="Genomic_DNA"/>
</dbReference>
<proteinExistence type="inferred from homology"/>
<dbReference type="EC" id="2.7.1.170" evidence="1"/>
<comment type="pathway">
    <text evidence="1">Amino-sugar metabolism; 1,6-anhydro-N-acetylmuramate degradation.</text>
</comment>
<keyword evidence="3" id="KW-1185">Reference proteome</keyword>
<dbReference type="PANTHER" id="PTHR30605">
    <property type="entry name" value="ANHYDRO-N-ACETYLMURAMIC ACID KINASE"/>
    <property type="match status" value="1"/>
</dbReference>
<name>A0ABS0HXZ1_9BACT</name>
<comment type="function">
    <text evidence="1">Catalyzes the specific phosphorylation of 1,6-anhydro-N-acetylmuramic acid (anhMurNAc) with the simultaneous cleavage of the 1,6-anhydro ring, generating MurNAc-6-P. Is required for the utilization of anhMurNAc either imported from the medium or derived from its own cell wall murein, and thus plays a role in cell wall recycling.</text>
</comment>
<dbReference type="PANTHER" id="PTHR30605:SF0">
    <property type="entry name" value="ANHYDRO-N-ACETYLMURAMIC ACID KINASE"/>
    <property type="match status" value="1"/>
</dbReference>
<keyword evidence="1" id="KW-0808">Transferase</keyword>
<comment type="catalytic activity">
    <reaction evidence="1">
        <text>1,6-anhydro-N-acetyl-beta-muramate + ATP + H2O = N-acetyl-D-muramate 6-phosphate + ADP + H(+)</text>
        <dbReference type="Rhea" id="RHEA:24952"/>
        <dbReference type="ChEBI" id="CHEBI:15377"/>
        <dbReference type="ChEBI" id="CHEBI:15378"/>
        <dbReference type="ChEBI" id="CHEBI:30616"/>
        <dbReference type="ChEBI" id="CHEBI:58690"/>
        <dbReference type="ChEBI" id="CHEBI:58722"/>
        <dbReference type="ChEBI" id="CHEBI:456216"/>
        <dbReference type="EC" id="2.7.1.170"/>
    </reaction>
</comment>
<keyword evidence="1" id="KW-0067">ATP-binding</keyword>
<dbReference type="Pfam" id="PF03702">
    <property type="entry name" value="AnmK"/>
    <property type="match status" value="1"/>
</dbReference>
<sequence>MNPHLARLFAVSRQPARRIIGLMSGTSLDGLDVALCRCEGHGAALKVTLEQFASIPYTPEEQQQLRAISQPQVSLTALTLANAAVARRHAAAVQTCLWQWQLRPADIDLLASHGQTIWHAPRHQHQQAGYPHHATLQIGDGDHLAALTGIITVADFRQKHVAHGFEGAPLAGFADQLLFASPTENRLLLNLGGIANFTYLPAVSVPGPALTTDTGPANTLLDAATRRHFPGQLYDSGGRLAAIGTPHPALLAALLAHPFFNAPLPKTTGPELFSLAYVEAAQVQTQTTEISPTDLLATLVELSAAGVAQAVQKAVPDADLAQTVVYASGGGQHNDTLMTALQRQLPSVRLASIEALGISTDAKEAVLFAVLANETIAGTPTLSLGKICLP</sequence>
<dbReference type="Gene3D" id="3.30.420.40">
    <property type="match status" value="2"/>
</dbReference>
<dbReference type="HAMAP" id="MF_01270">
    <property type="entry name" value="AnhMurNAc_kinase"/>
    <property type="match status" value="1"/>
</dbReference>
<keyword evidence="1 2" id="KW-0418">Kinase</keyword>
<evidence type="ECO:0000313" key="3">
    <source>
        <dbReference type="Proteomes" id="UP000618931"/>
    </source>
</evidence>
<evidence type="ECO:0000313" key="2">
    <source>
        <dbReference type="EMBL" id="MBF9219555.1"/>
    </source>
</evidence>
<comment type="similarity">
    <text evidence="1">Belongs to the anhydro-N-acetylmuramic acid kinase family.</text>
</comment>
<accession>A0ABS0HXZ1</accession>
<comment type="pathway">
    <text evidence="1">Cell wall biogenesis; peptidoglycan recycling.</text>
</comment>
<keyword evidence="1" id="KW-0119">Carbohydrate metabolism</keyword>
<organism evidence="2 3">
    <name type="scientific">Hymenobacter ruricola</name>
    <dbReference type="NCBI Taxonomy" id="2791023"/>
    <lineage>
        <taxon>Bacteria</taxon>
        <taxon>Pseudomonadati</taxon>
        <taxon>Bacteroidota</taxon>
        <taxon>Cytophagia</taxon>
        <taxon>Cytophagales</taxon>
        <taxon>Hymenobacteraceae</taxon>
        <taxon>Hymenobacter</taxon>
    </lineage>
</organism>
<dbReference type="InterPro" id="IPR005338">
    <property type="entry name" value="Anhydro_N_Ac-Mur_kinase"/>
</dbReference>
<dbReference type="GO" id="GO:0016301">
    <property type="term" value="F:kinase activity"/>
    <property type="evidence" value="ECO:0007669"/>
    <property type="project" value="UniProtKB-KW"/>
</dbReference>
<feature type="binding site" evidence="1">
    <location>
        <begin position="25"/>
        <end position="32"/>
    </location>
    <ligand>
        <name>ATP</name>
        <dbReference type="ChEBI" id="CHEBI:30616"/>
    </ligand>
</feature>
<dbReference type="Proteomes" id="UP000618931">
    <property type="component" value="Unassembled WGS sequence"/>
</dbReference>
<keyword evidence="1" id="KW-0547">Nucleotide-binding</keyword>
<gene>
    <name evidence="1" type="primary">anmK</name>
    <name evidence="2" type="ORF">I2H31_00450</name>
</gene>
<protein>
    <recommendedName>
        <fullName evidence="1">Anhydro-N-acetylmuramic acid kinase</fullName>
        <ecNumber evidence="1">2.7.1.170</ecNumber>
    </recommendedName>
    <alternativeName>
        <fullName evidence="1">AnhMurNAc kinase</fullName>
    </alternativeName>
</protein>
<evidence type="ECO:0000256" key="1">
    <source>
        <dbReference type="HAMAP-Rule" id="MF_01270"/>
    </source>
</evidence>
<comment type="caution">
    <text evidence="2">The sequence shown here is derived from an EMBL/GenBank/DDBJ whole genome shotgun (WGS) entry which is preliminary data.</text>
</comment>
<reference evidence="2 3" key="1">
    <citation type="submission" date="2020-11" db="EMBL/GenBank/DDBJ databases">
        <authorList>
            <person name="Kim M.K."/>
        </authorList>
    </citation>
    <scope>NUCLEOTIDE SEQUENCE [LARGE SCALE GENOMIC DNA]</scope>
    <source>
        <strain evidence="2 3">BT662</strain>
    </source>
</reference>
<dbReference type="SUPFAM" id="SSF53067">
    <property type="entry name" value="Actin-like ATPase domain"/>
    <property type="match status" value="1"/>
</dbReference>